<comment type="caution">
    <text evidence="6">The sequence shown here is derived from an EMBL/GenBank/DDBJ whole genome shotgun (WGS) entry which is preliminary data.</text>
</comment>
<dbReference type="GO" id="GO:0005506">
    <property type="term" value="F:iron ion binding"/>
    <property type="evidence" value="ECO:0007669"/>
    <property type="project" value="InterPro"/>
</dbReference>
<dbReference type="InterPro" id="IPR002401">
    <property type="entry name" value="Cyt_P450_E_grp-I"/>
</dbReference>
<feature type="non-terminal residue" evidence="6">
    <location>
        <position position="112"/>
    </location>
</feature>
<evidence type="ECO:0000256" key="2">
    <source>
        <dbReference type="ARBA" id="ARBA00022723"/>
    </source>
</evidence>
<dbReference type="InterPro" id="IPR001128">
    <property type="entry name" value="Cyt_P450"/>
</dbReference>
<dbReference type="GO" id="GO:0020037">
    <property type="term" value="F:heme binding"/>
    <property type="evidence" value="ECO:0007669"/>
    <property type="project" value="InterPro"/>
</dbReference>
<name>A0AAV2SVA6_MEGNR</name>
<keyword evidence="4" id="KW-0560">Oxidoreductase</keyword>
<dbReference type="PANTHER" id="PTHR24300">
    <property type="entry name" value="CYTOCHROME P450 508A4-RELATED"/>
    <property type="match status" value="1"/>
</dbReference>
<dbReference type="InterPro" id="IPR036396">
    <property type="entry name" value="Cyt_P450_sf"/>
</dbReference>
<dbReference type="Gene3D" id="1.10.630.10">
    <property type="entry name" value="Cytochrome P450"/>
    <property type="match status" value="1"/>
</dbReference>
<comment type="similarity">
    <text evidence="1">Belongs to the cytochrome P450 family.</text>
</comment>
<reference evidence="6 7" key="1">
    <citation type="submission" date="2024-05" db="EMBL/GenBank/DDBJ databases">
        <authorList>
            <person name="Wallberg A."/>
        </authorList>
    </citation>
    <scope>NUCLEOTIDE SEQUENCE [LARGE SCALE GENOMIC DNA]</scope>
</reference>
<keyword evidence="7" id="KW-1185">Reference proteome</keyword>
<dbReference type="InterPro" id="IPR050182">
    <property type="entry name" value="Cytochrome_P450_fam2"/>
</dbReference>
<dbReference type="Pfam" id="PF00067">
    <property type="entry name" value="p450"/>
    <property type="match status" value="1"/>
</dbReference>
<keyword evidence="4" id="KW-0503">Monooxygenase</keyword>
<organism evidence="6 7">
    <name type="scientific">Meganyctiphanes norvegica</name>
    <name type="common">Northern krill</name>
    <name type="synonym">Thysanopoda norvegica</name>
    <dbReference type="NCBI Taxonomy" id="48144"/>
    <lineage>
        <taxon>Eukaryota</taxon>
        <taxon>Metazoa</taxon>
        <taxon>Ecdysozoa</taxon>
        <taxon>Arthropoda</taxon>
        <taxon>Crustacea</taxon>
        <taxon>Multicrustacea</taxon>
        <taxon>Malacostraca</taxon>
        <taxon>Eumalacostraca</taxon>
        <taxon>Eucarida</taxon>
        <taxon>Euphausiacea</taxon>
        <taxon>Euphausiidae</taxon>
        <taxon>Meganyctiphanes</taxon>
    </lineage>
</organism>
<protein>
    <recommendedName>
        <fullName evidence="8">Cytochrome P450</fullName>
    </recommendedName>
</protein>
<dbReference type="GO" id="GO:0016712">
    <property type="term" value="F:oxidoreductase activity, acting on paired donors, with incorporation or reduction of molecular oxygen, reduced flavin or flavoprotein as one donor, and incorporation of one atom of oxygen"/>
    <property type="evidence" value="ECO:0007669"/>
    <property type="project" value="TreeGrafter"/>
</dbReference>
<comment type="cofactor">
    <cofactor evidence="5">
        <name>heme</name>
        <dbReference type="ChEBI" id="CHEBI:30413"/>
    </cofactor>
</comment>
<gene>
    <name evidence="6" type="ORF">MNOR_LOCUS40843</name>
</gene>
<evidence type="ECO:0000256" key="3">
    <source>
        <dbReference type="ARBA" id="ARBA00023004"/>
    </source>
</evidence>
<accession>A0AAV2SVA6</accession>
<dbReference type="SUPFAM" id="SSF48264">
    <property type="entry name" value="Cytochrome P450"/>
    <property type="match status" value="1"/>
</dbReference>
<feature type="binding site" description="axial binding residue" evidence="5">
    <location>
        <position position="53"/>
    </location>
    <ligand>
        <name>heme</name>
        <dbReference type="ChEBI" id="CHEBI:30413"/>
    </ligand>
    <ligandPart>
        <name>Fe</name>
        <dbReference type="ChEBI" id="CHEBI:18248"/>
    </ligandPart>
</feature>
<dbReference type="AlphaFoldDB" id="A0AAV2SVA6"/>
<keyword evidence="3 5" id="KW-0408">Iron</keyword>
<evidence type="ECO:0000256" key="4">
    <source>
        <dbReference type="ARBA" id="ARBA00023033"/>
    </source>
</evidence>
<dbReference type="Proteomes" id="UP001497623">
    <property type="component" value="Unassembled WGS sequence"/>
</dbReference>
<dbReference type="GO" id="GO:0006082">
    <property type="term" value="P:organic acid metabolic process"/>
    <property type="evidence" value="ECO:0007669"/>
    <property type="project" value="TreeGrafter"/>
</dbReference>
<evidence type="ECO:0000256" key="1">
    <source>
        <dbReference type="ARBA" id="ARBA00010617"/>
    </source>
</evidence>
<keyword evidence="2 5" id="KW-0479">Metal-binding</keyword>
<dbReference type="GO" id="GO:0006805">
    <property type="term" value="P:xenobiotic metabolic process"/>
    <property type="evidence" value="ECO:0007669"/>
    <property type="project" value="TreeGrafter"/>
</dbReference>
<dbReference type="GO" id="GO:0005737">
    <property type="term" value="C:cytoplasm"/>
    <property type="evidence" value="ECO:0007669"/>
    <property type="project" value="TreeGrafter"/>
</dbReference>
<evidence type="ECO:0008006" key="8">
    <source>
        <dbReference type="Google" id="ProtNLM"/>
    </source>
</evidence>
<evidence type="ECO:0000313" key="6">
    <source>
        <dbReference type="EMBL" id="CAL4243141.1"/>
    </source>
</evidence>
<dbReference type="EMBL" id="CAXKWB010132891">
    <property type="protein sequence ID" value="CAL4243141.1"/>
    <property type="molecule type" value="Genomic_DNA"/>
</dbReference>
<dbReference type="PRINTS" id="PR00463">
    <property type="entry name" value="EP450I"/>
</dbReference>
<proteinExistence type="inferred from homology"/>
<keyword evidence="5" id="KW-0349">Heme</keyword>
<feature type="non-terminal residue" evidence="6">
    <location>
        <position position="1"/>
    </location>
</feature>
<evidence type="ECO:0000313" key="7">
    <source>
        <dbReference type="Proteomes" id="UP001497623"/>
    </source>
</evidence>
<dbReference type="PANTHER" id="PTHR24300:SF375">
    <property type="entry name" value="CYTOCHROME P450 FAMILY"/>
    <property type="match status" value="1"/>
</dbReference>
<sequence>GAFVIGCQALCHEDPNYWKEPKKFQPERFIDENGKFKPQKESFMPFAIGRRQCLGERLAQMEFYFFSAVLVQKFHFAPPEGCIIDIEPKQTPIFQEPKSQNLIITYRNAKPE</sequence>
<evidence type="ECO:0000256" key="5">
    <source>
        <dbReference type="PIRSR" id="PIRSR602401-1"/>
    </source>
</evidence>